<dbReference type="EMBL" id="SWJE01000018">
    <property type="protein sequence ID" value="TKC81428.1"/>
    <property type="molecule type" value="Genomic_DNA"/>
</dbReference>
<reference evidence="2 3" key="1">
    <citation type="submission" date="2019-04" db="EMBL/GenBank/DDBJ databases">
        <title>Trinickia sp. 7GSK02, isolated from subtropical forest soil.</title>
        <authorList>
            <person name="Gao Z.-H."/>
            <person name="Qiu L.-H."/>
        </authorList>
    </citation>
    <scope>NUCLEOTIDE SEQUENCE [LARGE SCALE GENOMIC DNA]</scope>
    <source>
        <strain evidence="2 3">7GSK02</strain>
    </source>
</reference>
<dbReference type="CDD" id="cd00267">
    <property type="entry name" value="ABC_ATPase"/>
    <property type="match status" value="1"/>
</dbReference>
<evidence type="ECO:0000313" key="2">
    <source>
        <dbReference type="EMBL" id="TKC81428.1"/>
    </source>
</evidence>
<dbReference type="InterPro" id="IPR041685">
    <property type="entry name" value="AAA_GajA/Old/RecF-like"/>
</dbReference>
<sequence>MKILLEISNSGVRLTHNDLIDRQLAPQARHCVGPSVASESRVDTDVEVKSRNFLFDICCEGNVKIEYFEIKNFKGIKEARIDLTTGAPGNIITLVGLNESGKTTILEALSLFGTEDEEAANLVGTVRQRSAYGDLIPKQKKAAFTGAIAISAKVVLDDMDIKAVENAYRERNFKLDIDHMQKSILIERSYNFKDSTFDQTITRWGITFKIRSDKTGKTKEYRGSPNSPVRDKANWLIGVDVLRARLPKTVYFPTFLFDFPNRIYLEDNGDEINNYYRKILQDVLDAQGEGISIETHVVDRIKRRQGRHGPDVNFLSHLWGSDEKKQIDAVLQKASSEMSKVIFGSWNEIFGRQVTGKRVHIDWLLDPDNNNIPYVEVSIVDGQSTYSLSERSLGFRWFFSFLLFTQFRVNRKSEAGTIFLLDEPASNLHSRAQIKLLDSFSKIANRFAYIVYSTHSHYMINPTWLEKAYIVKNAAADYDAEEALDFYTVRETDIKAVKYKTFVGSYPHLVTYFQPVLDALDVSFSPLVQTKNALVVEGKFDYHPLTYFLKKLCKSWGGFSVFPATGSGAITPLISLFRGWGIDFRIILDGDDAGKKEKTRYLEQGLISADHVKTLDEFGENFKGKALEAAYKDDVCNTVMSKFNTKKPKKDHFSLFFQELIASGQSVDFKETEEILNPLVAWLESQFKKEGSQNT</sequence>
<name>A0A4U1HMY5_9BURK</name>
<dbReference type="OrthoDB" id="3322489at2"/>
<comment type="caution">
    <text evidence="2">The sequence shown here is derived from an EMBL/GenBank/DDBJ whole genome shotgun (WGS) entry which is preliminary data.</text>
</comment>
<evidence type="ECO:0000259" key="1">
    <source>
        <dbReference type="Pfam" id="PF13175"/>
    </source>
</evidence>
<dbReference type="Proteomes" id="UP000305539">
    <property type="component" value="Unassembled WGS sequence"/>
</dbReference>
<dbReference type="InterPro" id="IPR027417">
    <property type="entry name" value="P-loop_NTPase"/>
</dbReference>
<organism evidence="2 3">
    <name type="scientific">Trinickia terrae</name>
    <dbReference type="NCBI Taxonomy" id="2571161"/>
    <lineage>
        <taxon>Bacteria</taxon>
        <taxon>Pseudomonadati</taxon>
        <taxon>Pseudomonadota</taxon>
        <taxon>Betaproteobacteria</taxon>
        <taxon>Burkholderiales</taxon>
        <taxon>Burkholderiaceae</taxon>
        <taxon>Trinickia</taxon>
    </lineage>
</organism>
<dbReference type="AlphaFoldDB" id="A0A4U1HMY5"/>
<dbReference type="PANTHER" id="PTHR43581">
    <property type="entry name" value="ATP/GTP PHOSPHATASE"/>
    <property type="match status" value="1"/>
</dbReference>
<gene>
    <name evidence="2" type="ORF">FAZ69_27750</name>
</gene>
<keyword evidence="3" id="KW-1185">Reference proteome</keyword>
<accession>A0A4U1HMY5</accession>
<evidence type="ECO:0000313" key="3">
    <source>
        <dbReference type="Proteomes" id="UP000305539"/>
    </source>
</evidence>
<dbReference type="Pfam" id="PF13175">
    <property type="entry name" value="AAA_15"/>
    <property type="match status" value="1"/>
</dbReference>
<feature type="domain" description="Endonuclease GajA/Old nuclease/RecF-like AAA" evidence="1">
    <location>
        <begin position="64"/>
        <end position="460"/>
    </location>
</feature>
<protein>
    <recommendedName>
        <fullName evidence="1">Endonuclease GajA/Old nuclease/RecF-like AAA domain-containing protein</fullName>
    </recommendedName>
</protein>
<dbReference type="PANTHER" id="PTHR43581:SF2">
    <property type="entry name" value="EXCINUCLEASE ATPASE SUBUNIT"/>
    <property type="match status" value="1"/>
</dbReference>
<dbReference type="SUPFAM" id="SSF52540">
    <property type="entry name" value="P-loop containing nucleoside triphosphate hydrolases"/>
    <property type="match status" value="1"/>
</dbReference>
<dbReference type="Gene3D" id="3.40.50.300">
    <property type="entry name" value="P-loop containing nucleotide triphosphate hydrolases"/>
    <property type="match status" value="1"/>
</dbReference>
<dbReference type="InterPro" id="IPR051396">
    <property type="entry name" value="Bact_Antivir_Def_Nuclease"/>
</dbReference>
<proteinExistence type="predicted"/>